<dbReference type="Proteomes" id="UP000319812">
    <property type="component" value="Unassembled WGS sequence"/>
</dbReference>
<keyword evidence="3" id="KW-1185">Reference proteome</keyword>
<reference evidence="2 3" key="1">
    <citation type="submission" date="2019-06" db="EMBL/GenBank/DDBJ databases">
        <title>Whole genome shotgun sequence of Halomonas halmophila NBRC 15537.</title>
        <authorList>
            <person name="Hosoyama A."/>
            <person name="Uohara A."/>
            <person name="Ohji S."/>
            <person name="Ichikawa N."/>
        </authorList>
    </citation>
    <scope>NUCLEOTIDE SEQUENCE [LARGE SCALE GENOMIC DNA]</scope>
    <source>
        <strain evidence="2 3">NBRC 15537</strain>
    </source>
</reference>
<dbReference type="AlphaFoldDB" id="A0A4Y4EX67"/>
<dbReference type="InterPro" id="IPR012912">
    <property type="entry name" value="Plasmid_pRiA4b_Orf3-like"/>
</dbReference>
<dbReference type="SUPFAM" id="SSF159941">
    <property type="entry name" value="MM3350-like"/>
    <property type="match status" value="1"/>
</dbReference>
<evidence type="ECO:0000313" key="2">
    <source>
        <dbReference type="EMBL" id="GED21777.1"/>
    </source>
</evidence>
<comment type="caution">
    <text evidence="2">The sequence shown here is derived from an EMBL/GenBank/DDBJ whole genome shotgun (WGS) entry which is preliminary data.</text>
</comment>
<dbReference type="OrthoDB" id="9816539at2"/>
<feature type="domain" description="Plasmid pRiA4b Orf3-like" evidence="1">
    <location>
        <begin position="4"/>
        <end position="170"/>
    </location>
</feature>
<organism evidence="2 3">
    <name type="scientific">Halomonas halmophila</name>
    <dbReference type="NCBI Taxonomy" id="252"/>
    <lineage>
        <taxon>Bacteria</taxon>
        <taxon>Pseudomonadati</taxon>
        <taxon>Pseudomonadota</taxon>
        <taxon>Gammaproteobacteria</taxon>
        <taxon>Oceanospirillales</taxon>
        <taxon>Halomonadaceae</taxon>
        <taxon>Halomonas</taxon>
    </lineage>
</organism>
<dbReference type="PANTHER" id="PTHR41878">
    <property type="entry name" value="LEXA REPRESSOR-RELATED"/>
    <property type="match status" value="1"/>
</dbReference>
<name>A0A4Y4EX67_9GAMM</name>
<dbReference type="Gene3D" id="3.10.290.30">
    <property type="entry name" value="MM3350-like"/>
    <property type="match status" value="1"/>
</dbReference>
<evidence type="ECO:0000313" key="3">
    <source>
        <dbReference type="Proteomes" id="UP000319812"/>
    </source>
</evidence>
<sequence>MPDIQLRIELLDTDPLVWRRILVPEQITLQRLHTVIQAAMGWEDYHLFEFECNGRYYGEPDEWGDRPIAMARNAQLKRIAARAPDNTFHYMYDFGDGWEHRITVEATGLEETDPCPRLIDGAMACPLEDIGGIPGYEALKIAAAGGDDEHGKMVLEALEDHFDPYLLDEDEIDFMLEHIQAGFRRGGRSKVERDANVAKREVRNPRRGRGSPFDAMLEAQGIYNVEELMQAVQAEIDKNRDK</sequence>
<dbReference type="PANTHER" id="PTHR41878:SF1">
    <property type="entry name" value="TNPR PROTEIN"/>
    <property type="match status" value="1"/>
</dbReference>
<protein>
    <recommendedName>
        <fullName evidence="1">Plasmid pRiA4b Orf3-like domain-containing protein</fullName>
    </recommendedName>
</protein>
<gene>
    <name evidence="2" type="ORF">HHA01_07540</name>
</gene>
<accession>A0A4Y4EX67</accession>
<dbReference type="RefSeq" id="WP_141317890.1">
    <property type="nucleotide sequence ID" value="NZ_BJOC01000012.1"/>
</dbReference>
<dbReference type="Pfam" id="PF07929">
    <property type="entry name" value="PRiA4_ORF3"/>
    <property type="match status" value="1"/>
</dbReference>
<dbReference type="InterPro" id="IPR024047">
    <property type="entry name" value="MM3350-like_sf"/>
</dbReference>
<proteinExistence type="predicted"/>
<dbReference type="EMBL" id="BJOC01000012">
    <property type="protein sequence ID" value="GED21777.1"/>
    <property type="molecule type" value="Genomic_DNA"/>
</dbReference>
<evidence type="ECO:0000259" key="1">
    <source>
        <dbReference type="Pfam" id="PF07929"/>
    </source>
</evidence>